<dbReference type="EMBL" id="NCKU01019511">
    <property type="protein sequence ID" value="RWR98718.1"/>
    <property type="molecule type" value="Genomic_DNA"/>
</dbReference>
<keyword evidence="3 7" id="KW-0812">Transmembrane</keyword>
<evidence type="ECO:0000256" key="3">
    <source>
        <dbReference type="ARBA" id="ARBA00022692"/>
    </source>
</evidence>
<evidence type="ECO:0000256" key="6">
    <source>
        <dbReference type="PIRSR" id="PIRSR002419-1"/>
    </source>
</evidence>
<accession>A0A3S3RCH3</accession>
<feature type="disulfide bond" evidence="6">
    <location>
        <begin position="126"/>
        <end position="146"/>
    </location>
</feature>
<feature type="transmembrane region" description="Helical" evidence="7">
    <location>
        <begin position="6"/>
        <end position="24"/>
    </location>
</feature>
<comment type="subcellular location">
    <subcellularLocation>
        <location evidence="1 7">Membrane</location>
        <topology evidence="1 7">Multi-pass membrane protein</topology>
    </subcellularLocation>
</comment>
<evidence type="ECO:0000256" key="7">
    <source>
        <dbReference type="RuleBase" id="RU361218"/>
    </source>
</evidence>
<evidence type="ECO:0000256" key="5">
    <source>
        <dbReference type="ARBA" id="ARBA00023136"/>
    </source>
</evidence>
<feature type="transmembrane region" description="Helical" evidence="7">
    <location>
        <begin position="182"/>
        <end position="207"/>
    </location>
</feature>
<organism evidence="8 9">
    <name type="scientific">Dinothrombium tinctorium</name>
    <dbReference type="NCBI Taxonomy" id="1965070"/>
    <lineage>
        <taxon>Eukaryota</taxon>
        <taxon>Metazoa</taxon>
        <taxon>Ecdysozoa</taxon>
        <taxon>Arthropoda</taxon>
        <taxon>Chelicerata</taxon>
        <taxon>Arachnida</taxon>
        <taxon>Acari</taxon>
        <taxon>Acariformes</taxon>
        <taxon>Trombidiformes</taxon>
        <taxon>Prostigmata</taxon>
        <taxon>Anystina</taxon>
        <taxon>Parasitengona</taxon>
        <taxon>Trombidioidea</taxon>
        <taxon>Trombidiidae</taxon>
        <taxon>Dinothrombium</taxon>
    </lineage>
</organism>
<evidence type="ECO:0000256" key="2">
    <source>
        <dbReference type="ARBA" id="ARBA00006840"/>
    </source>
</evidence>
<dbReference type="PANTHER" id="PTHR19282:SF544">
    <property type="entry name" value="TETRASPANIN"/>
    <property type="match status" value="1"/>
</dbReference>
<feature type="non-terminal residue" evidence="8">
    <location>
        <position position="1"/>
    </location>
</feature>
<keyword evidence="6" id="KW-1015">Disulfide bond</keyword>
<dbReference type="PRINTS" id="PR00259">
    <property type="entry name" value="TMFOUR"/>
</dbReference>
<dbReference type="Proteomes" id="UP000285301">
    <property type="component" value="Unassembled WGS sequence"/>
</dbReference>
<keyword evidence="5 7" id="KW-0472">Membrane</keyword>
<evidence type="ECO:0000313" key="9">
    <source>
        <dbReference type="Proteomes" id="UP000285301"/>
    </source>
</evidence>
<dbReference type="OrthoDB" id="6366642at2759"/>
<evidence type="ECO:0000256" key="1">
    <source>
        <dbReference type="ARBA" id="ARBA00004141"/>
    </source>
</evidence>
<name>A0A3S3RCH3_9ACAR</name>
<feature type="transmembrane region" description="Helical" evidence="7">
    <location>
        <begin position="62"/>
        <end position="90"/>
    </location>
</feature>
<comment type="similarity">
    <text evidence="2 7">Belongs to the tetraspanin (TM4SF) family.</text>
</comment>
<dbReference type="InterPro" id="IPR018499">
    <property type="entry name" value="Tetraspanin/Peripherin"/>
</dbReference>
<dbReference type="GO" id="GO:0005886">
    <property type="term" value="C:plasma membrane"/>
    <property type="evidence" value="ECO:0007669"/>
    <property type="project" value="TreeGrafter"/>
</dbReference>
<dbReference type="Gene3D" id="1.10.1450.10">
    <property type="entry name" value="Tetraspanin"/>
    <property type="match status" value="1"/>
</dbReference>
<keyword evidence="4 7" id="KW-1133">Transmembrane helix</keyword>
<reference evidence="8 9" key="1">
    <citation type="journal article" date="2018" name="Gigascience">
        <title>Genomes of trombidid mites reveal novel predicted allergens and laterally-transferred genes associated with secondary metabolism.</title>
        <authorList>
            <person name="Dong X."/>
            <person name="Chaisiri K."/>
            <person name="Xia D."/>
            <person name="Armstrong S.D."/>
            <person name="Fang Y."/>
            <person name="Donnelly M.J."/>
            <person name="Kadowaki T."/>
            <person name="McGarry J.W."/>
            <person name="Darby A.C."/>
            <person name="Makepeace B.L."/>
        </authorList>
    </citation>
    <scope>NUCLEOTIDE SEQUENCE [LARGE SCALE GENOMIC DNA]</scope>
    <source>
        <strain evidence="8">UoL-WK</strain>
    </source>
</reference>
<feature type="transmembrane region" description="Helical" evidence="7">
    <location>
        <begin position="31"/>
        <end position="50"/>
    </location>
</feature>
<protein>
    <recommendedName>
        <fullName evidence="7">Tetraspanin</fullName>
    </recommendedName>
</protein>
<evidence type="ECO:0000256" key="4">
    <source>
        <dbReference type="ARBA" id="ARBA00022989"/>
    </source>
</evidence>
<dbReference type="SUPFAM" id="SSF48652">
    <property type="entry name" value="Tetraspanin"/>
    <property type="match status" value="1"/>
</dbReference>
<dbReference type="InterPro" id="IPR000301">
    <property type="entry name" value="Tetraspanin_animals"/>
</dbReference>
<proteinExistence type="inferred from homology"/>
<sequence>IIGIGLFGIGIHVLAMVSLIGPILTLPVAGAIVIIIGGLFLFMVACFGFVGMWKRSRRLINYYAIFVGILIVFQVVASVLFLVYTLNVVGEIHKEIRKAMFGYKTFQENDPRRKAVDGLQWLLKCCGMDFGLIEWLSSQKRLPKSCCFDPKDETKKNKCELGKEPAPFDIACRDVTEKTIRIFFAVVSGITVSMSIIQLVAAGYAYMLANYVY</sequence>
<gene>
    <name evidence="8" type="ORF">B4U79_18871</name>
</gene>
<dbReference type="AlphaFoldDB" id="A0A3S3RCH3"/>
<dbReference type="PANTHER" id="PTHR19282">
    <property type="entry name" value="TETRASPANIN"/>
    <property type="match status" value="1"/>
</dbReference>
<dbReference type="PIRSF" id="PIRSF002419">
    <property type="entry name" value="Tetraspanin"/>
    <property type="match status" value="1"/>
</dbReference>
<comment type="caution">
    <text evidence="8">The sequence shown here is derived from an EMBL/GenBank/DDBJ whole genome shotgun (WGS) entry which is preliminary data.</text>
</comment>
<dbReference type="InterPro" id="IPR008952">
    <property type="entry name" value="Tetraspanin_EC2_sf"/>
</dbReference>
<keyword evidence="9" id="KW-1185">Reference proteome</keyword>
<dbReference type="Pfam" id="PF00335">
    <property type="entry name" value="Tetraspanin"/>
    <property type="match status" value="1"/>
</dbReference>
<dbReference type="STRING" id="1965070.A0A3S3RCH3"/>
<evidence type="ECO:0000313" key="8">
    <source>
        <dbReference type="EMBL" id="RWR98718.1"/>
    </source>
</evidence>